<protein>
    <recommendedName>
        <fullName evidence="3">ApeA N-terminal domain-containing protein</fullName>
    </recommendedName>
</protein>
<organism evidence="1 2">
    <name type="scientific">Paracoccus stylophorae</name>
    <dbReference type="NCBI Taxonomy" id="659350"/>
    <lineage>
        <taxon>Bacteria</taxon>
        <taxon>Pseudomonadati</taxon>
        <taxon>Pseudomonadota</taxon>
        <taxon>Alphaproteobacteria</taxon>
        <taxon>Rhodobacterales</taxon>
        <taxon>Paracoccaceae</taxon>
        <taxon>Paracoccus</taxon>
    </lineage>
</organism>
<name>A0ABY7SW83_9RHOB</name>
<sequence length="406" mass="45777">MLDPEDFTCAKAQDPFQLEVDELSIGSRRIKGAKLSISYEASWRVKIDLSDQVDDLEALDLLITDNTAVYFSEKGKDYPIIITKASLGGSGKVVTGTLQREPLALAYHEEYQTISGILLSPPKLIMRDILLTDADGRNFRIRPFGAHNEYLAHISTESQGNTDHFYGTFNEIFDFFTFLKGLHCGIGHMIAQGFDGTVAARAVGFTRHDDCKSKTGWFDQSLQKALPDLFSKFSCSMKKPLLHKAIRQGLSFYRASNASRDVSIEMSIIASHSALEAITNYILEHLAGWSKAMRTDRTTSFCDKLRAAVVFMGVDVNILEHSPQAEALSRNRNMDAFEMISFIRNKIVHQDAKYVPKALELHETWLVMQWLTEVLILGMVGYEGEIVDRRIYTGWSGKKCVLKFRH</sequence>
<evidence type="ECO:0000313" key="1">
    <source>
        <dbReference type="EMBL" id="WCR11279.1"/>
    </source>
</evidence>
<keyword evidence="2" id="KW-1185">Reference proteome</keyword>
<reference evidence="1 2" key="1">
    <citation type="submission" date="2021-01" db="EMBL/GenBank/DDBJ databases">
        <title>Biogeographic distribution of Paracoccus.</title>
        <authorList>
            <person name="Hollensteiner J."/>
            <person name="Leineberger J."/>
            <person name="Brinkhoff T."/>
            <person name="Daniel R."/>
        </authorList>
    </citation>
    <scope>NUCLEOTIDE SEQUENCE [LARGE SCALE GENOMIC DNA]</scope>
    <source>
        <strain evidence="1 2">LMG25392</strain>
    </source>
</reference>
<accession>A0ABY7SW83</accession>
<evidence type="ECO:0000313" key="2">
    <source>
        <dbReference type="Proteomes" id="UP001218412"/>
    </source>
</evidence>
<proteinExistence type="predicted"/>
<evidence type="ECO:0008006" key="3">
    <source>
        <dbReference type="Google" id="ProtNLM"/>
    </source>
</evidence>
<dbReference type="Proteomes" id="UP001218412">
    <property type="component" value="Chromosome"/>
</dbReference>
<dbReference type="EMBL" id="CP067134">
    <property type="protein sequence ID" value="WCR11279.1"/>
    <property type="molecule type" value="Genomic_DNA"/>
</dbReference>
<dbReference type="RefSeq" id="WP_272859382.1">
    <property type="nucleotide sequence ID" value="NZ_CP067134.1"/>
</dbReference>
<gene>
    <name evidence="1" type="ORF">JHW45_02425</name>
</gene>